<feature type="transmembrane region" description="Helical" evidence="3">
    <location>
        <begin position="90"/>
        <end position="108"/>
    </location>
</feature>
<sequence length="265" mass="28851">MTPLLFWLALGALALAVLLPLGLALLRPPRARGRREADLALFEAQRAELEREAEAGRLAPEAHRAALLELQRRLLAAPEEQAAQGGGKQVLLGLLVAVPLASLGLYLVTGMPEMPSAPYTLRREVAARDEAMLVQLRARLEQMPEGAQARQGWVLMGNAERGRGELGAAADAYRRALAMQFEADLAAQLAQVLLEDGKVEEASRLLAESLPRAPQHIGLRFLSGLAEERAGRPANARRVWQGLLADAPEDVPWRGMVERRLQSLP</sequence>
<comment type="caution">
    <text evidence="4">The sequence shown here is derived from an EMBL/GenBank/DDBJ whole genome shotgun (WGS) entry which is preliminary data.</text>
</comment>
<keyword evidence="3" id="KW-0472">Membrane</keyword>
<evidence type="ECO:0000313" key="5">
    <source>
        <dbReference type="Proteomes" id="UP001523392"/>
    </source>
</evidence>
<dbReference type="SUPFAM" id="SSF48452">
    <property type="entry name" value="TPR-like"/>
    <property type="match status" value="1"/>
</dbReference>
<feature type="transmembrane region" description="Helical" evidence="3">
    <location>
        <begin position="6"/>
        <end position="26"/>
    </location>
</feature>
<keyword evidence="3" id="KW-1133">Transmembrane helix</keyword>
<name>A0ABT1DAE5_9PROT</name>
<evidence type="ECO:0000256" key="2">
    <source>
        <dbReference type="SAM" id="Coils"/>
    </source>
</evidence>
<protein>
    <submittedName>
        <fullName evidence="4">C-type cytochrome biogenesis protein CcmI</fullName>
    </submittedName>
</protein>
<dbReference type="NCBIfam" id="TIGR03142">
    <property type="entry name" value="cytochro_ccmI"/>
    <property type="match status" value="1"/>
</dbReference>
<reference evidence="4 5" key="1">
    <citation type="submission" date="2021-12" db="EMBL/GenBank/DDBJ databases">
        <title>Siccirubricoccus leaddurans sp. nov., a high concentration Zn2+ tolerance bacterium.</title>
        <authorList>
            <person name="Cao Y."/>
        </authorList>
    </citation>
    <scope>NUCLEOTIDE SEQUENCE [LARGE SCALE GENOMIC DNA]</scope>
    <source>
        <strain evidence="4 5">KC 17139</strain>
    </source>
</reference>
<dbReference type="InterPro" id="IPR017560">
    <property type="entry name" value="Cyt_c_biogenesis_CcmI"/>
</dbReference>
<organism evidence="4 5">
    <name type="scientific">Siccirubricoccus soli</name>
    <dbReference type="NCBI Taxonomy" id="2899147"/>
    <lineage>
        <taxon>Bacteria</taxon>
        <taxon>Pseudomonadati</taxon>
        <taxon>Pseudomonadota</taxon>
        <taxon>Alphaproteobacteria</taxon>
        <taxon>Acetobacterales</taxon>
        <taxon>Roseomonadaceae</taxon>
        <taxon>Siccirubricoccus</taxon>
    </lineage>
</organism>
<gene>
    <name evidence="4" type="primary">ccmI</name>
    <name evidence="4" type="ORF">JYK14_18865</name>
</gene>
<evidence type="ECO:0000313" key="4">
    <source>
        <dbReference type="EMBL" id="MCO6418210.1"/>
    </source>
</evidence>
<feature type="coiled-coil region" evidence="2">
    <location>
        <begin position="32"/>
        <end position="59"/>
    </location>
</feature>
<evidence type="ECO:0000256" key="1">
    <source>
        <dbReference type="ARBA" id="ARBA00022748"/>
    </source>
</evidence>
<keyword evidence="3" id="KW-0812">Transmembrane</keyword>
<proteinExistence type="predicted"/>
<keyword evidence="1" id="KW-0201">Cytochrome c-type biogenesis</keyword>
<dbReference type="InterPro" id="IPR011990">
    <property type="entry name" value="TPR-like_helical_dom_sf"/>
</dbReference>
<keyword evidence="2" id="KW-0175">Coiled coil</keyword>
<accession>A0ABT1DAE5</accession>
<keyword evidence="5" id="KW-1185">Reference proteome</keyword>
<dbReference type="RefSeq" id="WP_252954838.1">
    <property type="nucleotide sequence ID" value="NZ_JAFIRR010000121.1"/>
</dbReference>
<dbReference type="EMBL" id="JAFIRR010000121">
    <property type="protein sequence ID" value="MCO6418210.1"/>
    <property type="molecule type" value="Genomic_DNA"/>
</dbReference>
<dbReference type="Gene3D" id="1.25.40.10">
    <property type="entry name" value="Tetratricopeptide repeat domain"/>
    <property type="match status" value="1"/>
</dbReference>
<evidence type="ECO:0000256" key="3">
    <source>
        <dbReference type="SAM" id="Phobius"/>
    </source>
</evidence>
<dbReference type="Proteomes" id="UP001523392">
    <property type="component" value="Unassembled WGS sequence"/>
</dbReference>